<dbReference type="PANTHER" id="PTHR31193:SF1">
    <property type="entry name" value="TRANSMEMBRANE PROTEIN 268"/>
    <property type="match status" value="1"/>
</dbReference>
<dbReference type="PANTHER" id="PTHR31193">
    <property type="entry name" value="TRANSMEMBRANE PROTEIN C9ORF91"/>
    <property type="match status" value="1"/>
</dbReference>
<sequence>MGPHLPKAGVAKPPPTLCSFQVGPGAAGQAKRRWLLQNEPRLQEGEVEPSWRSAMACEPPMGPSGAASPLPTSSPGWSALPGGSPPGWGQAGASGLLSELHNGQVLTVLRIDNTCAPISFDLGAVEEQLQTWGIQVPADQYRSLAESALLEPQVRRYIIYNSRPMRLAFAVVFYVVVWANIYSTSQMFALGNHWVGVLLVTLAAMSLTLTLVLIFERHQRKANSNTDLRLAAANGALLRHRVLLGVTDTVEGCQSVIQLWFVYFDLEDCVQFLCDHIQEMKMSQESLLRSRLSQLCVVMETGVSPETEEGPENLLEEAPLLPGSPHPEERPLMQTELRQLVPEAEPEEMAQHLLAVFGGYYIRLLVTSQLPQAMGTRHTDSARFPCPCQLIEAHILGTGCCPFLAR</sequence>
<evidence type="ECO:0000256" key="1">
    <source>
        <dbReference type="SAM" id="MobiDB-lite"/>
    </source>
</evidence>
<dbReference type="OrthoDB" id="8250049at2759"/>
<proteinExistence type="predicted"/>
<dbReference type="AlphaFoldDB" id="A0A6J2F2C6"/>
<feature type="transmembrane region" description="Helical" evidence="2">
    <location>
        <begin position="165"/>
        <end position="182"/>
    </location>
</feature>
<evidence type="ECO:0000313" key="3">
    <source>
        <dbReference type="Proteomes" id="UP000515165"/>
    </source>
</evidence>
<evidence type="ECO:0000256" key="2">
    <source>
        <dbReference type="SAM" id="Phobius"/>
    </source>
</evidence>
<dbReference type="RefSeq" id="XP_027471908.2">
    <property type="nucleotide sequence ID" value="XM_027616107.2"/>
</dbReference>
<name>A0A6J2F2C6_ZALCA</name>
<dbReference type="CTD" id="203197"/>
<feature type="region of interest" description="Disordered" evidence="1">
    <location>
        <begin position="57"/>
        <end position="85"/>
    </location>
</feature>
<dbReference type="Proteomes" id="UP000515165">
    <property type="component" value="Chromosome 13"/>
</dbReference>
<keyword evidence="2" id="KW-0472">Membrane</keyword>
<dbReference type="Pfam" id="PF14800">
    <property type="entry name" value="DUF4481"/>
    <property type="match status" value="1"/>
</dbReference>
<evidence type="ECO:0000313" key="5">
    <source>
        <dbReference type="RefSeq" id="XP_027471909.2"/>
    </source>
</evidence>
<dbReference type="RefSeq" id="XP_027471909.2">
    <property type="nucleotide sequence ID" value="XM_027616108.2"/>
</dbReference>
<keyword evidence="2" id="KW-1133">Transmembrane helix</keyword>
<dbReference type="InterPro" id="IPR028054">
    <property type="entry name" value="DUF4481"/>
</dbReference>
<accession>A0A6J2F2C6</accession>
<reference evidence="4 5" key="1">
    <citation type="submission" date="2025-04" db="UniProtKB">
        <authorList>
            <consortium name="RefSeq"/>
        </authorList>
    </citation>
    <scope>IDENTIFICATION</scope>
    <source>
        <tissue evidence="4 5">Blood</tissue>
    </source>
</reference>
<protein>
    <submittedName>
        <fullName evidence="4 5">Transmembrane protein 268 isoform X1</fullName>
    </submittedName>
</protein>
<feature type="transmembrane region" description="Helical" evidence="2">
    <location>
        <begin position="194"/>
        <end position="215"/>
    </location>
</feature>
<gene>
    <name evidence="4 5" type="primary">TMEM268</name>
</gene>
<keyword evidence="3" id="KW-1185">Reference proteome</keyword>
<organism evidence="3 4">
    <name type="scientific">Zalophus californianus</name>
    <name type="common">California sealion</name>
    <dbReference type="NCBI Taxonomy" id="9704"/>
    <lineage>
        <taxon>Eukaryota</taxon>
        <taxon>Metazoa</taxon>
        <taxon>Chordata</taxon>
        <taxon>Craniata</taxon>
        <taxon>Vertebrata</taxon>
        <taxon>Euteleostomi</taxon>
        <taxon>Mammalia</taxon>
        <taxon>Eutheria</taxon>
        <taxon>Laurasiatheria</taxon>
        <taxon>Carnivora</taxon>
        <taxon>Caniformia</taxon>
        <taxon>Pinnipedia</taxon>
        <taxon>Otariidae</taxon>
        <taxon>Zalophus</taxon>
    </lineage>
</organism>
<keyword evidence="2 4" id="KW-0812">Transmembrane</keyword>
<dbReference type="GeneID" id="113934674"/>
<evidence type="ECO:0000313" key="4">
    <source>
        <dbReference type="RefSeq" id="XP_027471908.2"/>
    </source>
</evidence>
<dbReference type="KEGG" id="zca:113934674"/>